<accession>A0ABU9B8Z7</accession>
<dbReference type="EMBL" id="JBBUTF010000008">
    <property type="protein sequence ID" value="MEK8026351.1"/>
    <property type="molecule type" value="Genomic_DNA"/>
</dbReference>
<evidence type="ECO:0000313" key="14">
    <source>
        <dbReference type="EMBL" id="MEK8026351.1"/>
    </source>
</evidence>
<proteinExistence type="inferred from homology"/>
<dbReference type="Pfam" id="PF00383">
    <property type="entry name" value="dCMP_cyt_deam_1"/>
    <property type="match status" value="1"/>
</dbReference>
<dbReference type="InterPro" id="IPR016193">
    <property type="entry name" value="Cytidine_deaminase-like"/>
</dbReference>
<comment type="cofactor">
    <cofactor evidence="1 12">
        <name>Zn(2+)</name>
        <dbReference type="ChEBI" id="CHEBI:29105"/>
    </cofactor>
</comment>
<name>A0ABU9B8Z7_9BURK</name>
<comment type="catalytic activity">
    <reaction evidence="11 12">
        <text>cytidine + H2O + H(+) = uridine + NH4(+)</text>
        <dbReference type="Rhea" id="RHEA:16069"/>
        <dbReference type="ChEBI" id="CHEBI:15377"/>
        <dbReference type="ChEBI" id="CHEBI:15378"/>
        <dbReference type="ChEBI" id="CHEBI:16704"/>
        <dbReference type="ChEBI" id="CHEBI:17562"/>
        <dbReference type="ChEBI" id="CHEBI:28938"/>
        <dbReference type="EC" id="3.5.4.5"/>
    </reaction>
</comment>
<protein>
    <recommendedName>
        <fullName evidence="5 12">Cytidine deaminase</fullName>
        <ecNumber evidence="4 12">3.5.4.5</ecNumber>
    </recommendedName>
    <alternativeName>
        <fullName evidence="9 12">Cytidine aminohydrolase</fullName>
    </alternativeName>
</protein>
<comment type="caution">
    <text evidence="14">The sequence shown here is derived from an EMBL/GenBank/DDBJ whole genome shotgun (WGS) entry which is preliminary data.</text>
</comment>
<dbReference type="InterPro" id="IPR006262">
    <property type="entry name" value="Cyt_deam_tetra"/>
</dbReference>
<dbReference type="InterPro" id="IPR050202">
    <property type="entry name" value="Cyt/Deoxycyt_deaminase"/>
</dbReference>
<dbReference type="SUPFAM" id="SSF53927">
    <property type="entry name" value="Cytidine deaminase-like"/>
    <property type="match status" value="1"/>
</dbReference>
<organism evidence="14 15">
    <name type="scientific">Pseudaquabacterium rugosum</name>
    <dbReference type="NCBI Taxonomy" id="2984194"/>
    <lineage>
        <taxon>Bacteria</taxon>
        <taxon>Pseudomonadati</taxon>
        <taxon>Pseudomonadota</taxon>
        <taxon>Betaproteobacteria</taxon>
        <taxon>Burkholderiales</taxon>
        <taxon>Sphaerotilaceae</taxon>
        <taxon>Pseudaquabacterium</taxon>
    </lineage>
</organism>
<comment type="function">
    <text evidence="2 12">This enzyme scavenges exogenous and endogenous cytidine and 2'-deoxycytidine for UMP synthesis.</text>
</comment>
<evidence type="ECO:0000256" key="5">
    <source>
        <dbReference type="ARBA" id="ARBA00018266"/>
    </source>
</evidence>
<dbReference type="CDD" id="cd01283">
    <property type="entry name" value="cytidine_deaminase"/>
    <property type="match status" value="1"/>
</dbReference>
<keyword evidence="8 12" id="KW-0862">Zinc</keyword>
<sequence length="160" mass="17130">MRPDPMDATPWQTVADSPLLRPGDDAALVERLLQAARDVRRRAWAPYSGFQVGAALLDEHGRIHAGCNVENAAYPQSQCAEATAIGALVVAGGRRIVAAAVVGVAPQPVSPCGGCRQRLREFAADTVPIWLADEQRLRVRHTLGELLPASFGPDHLAVRP</sequence>
<dbReference type="NCBIfam" id="TIGR01354">
    <property type="entry name" value="cyt_deam_tetra"/>
    <property type="match status" value="1"/>
</dbReference>
<evidence type="ECO:0000259" key="13">
    <source>
        <dbReference type="PROSITE" id="PS51747"/>
    </source>
</evidence>
<keyword evidence="15" id="KW-1185">Reference proteome</keyword>
<dbReference type="Proteomes" id="UP001368500">
    <property type="component" value="Unassembled WGS sequence"/>
</dbReference>
<dbReference type="InterPro" id="IPR016192">
    <property type="entry name" value="APOBEC/CMP_deaminase_Zn-bd"/>
</dbReference>
<keyword evidence="7 12" id="KW-0378">Hydrolase</keyword>
<comment type="similarity">
    <text evidence="3 12">Belongs to the cytidine and deoxycytidylate deaminase family.</text>
</comment>
<evidence type="ECO:0000256" key="11">
    <source>
        <dbReference type="ARBA" id="ARBA00049558"/>
    </source>
</evidence>
<evidence type="ECO:0000256" key="9">
    <source>
        <dbReference type="ARBA" id="ARBA00032005"/>
    </source>
</evidence>
<dbReference type="GO" id="GO:0004126">
    <property type="term" value="F:cytidine deaminase activity"/>
    <property type="evidence" value="ECO:0007669"/>
    <property type="project" value="UniProtKB-EC"/>
</dbReference>
<dbReference type="Gene3D" id="3.40.140.10">
    <property type="entry name" value="Cytidine Deaminase, domain 2"/>
    <property type="match status" value="1"/>
</dbReference>
<dbReference type="EC" id="3.5.4.5" evidence="4 12"/>
<dbReference type="PANTHER" id="PTHR11644:SF2">
    <property type="entry name" value="CYTIDINE DEAMINASE"/>
    <property type="match status" value="1"/>
</dbReference>
<dbReference type="RefSeq" id="WP_341374135.1">
    <property type="nucleotide sequence ID" value="NZ_JBBUTF010000008.1"/>
</dbReference>
<evidence type="ECO:0000256" key="10">
    <source>
        <dbReference type="ARBA" id="ARBA00049252"/>
    </source>
</evidence>
<evidence type="ECO:0000256" key="7">
    <source>
        <dbReference type="ARBA" id="ARBA00022801"/>
    </source>
</evidence>
<evidence type="ECO:0000256" key="12">
    <source>
        <dbReference type="RuleBase" id="RU364006"/>
    </source>
</evidence>
<evidence type="ECO:0000313" key="15">
    <source>
        <dbReference type="Proteomes" id="UP001368500"/>
    </source>
</evidence>
<comment type="catalytic activity">
    <reaction evidence="10 12">
        <text>2'-deoxycytidine + H2O + H(+) = 2'-deoxyuridine + NH4(+)</text>
        <dbReference type="Rhea" id="RHEA:13433"/>
        <dbReference type="ChEBI" id="CHEBI:15377"/>
        <dbReference type="ChEBI" id="CHEBI:15378"/>
        <dbReference type="ChEBI" id="CHEBI:15698"/>
        <dbReference type="ChEBI" id="CHEBI:16450"/>
        <dbReference type="ChEBI" id="CHEBI:28938"/>
        <dbReference type="EC" id="3.5.4.5"/>
    </reaction>
</comment>
<evidence type="ECO:0000256" key="6">
    <source>
        <dbReference type="ARBA" id="ARBA00022723"/>
    </source>
</evidence>
<gene>
    <name evidence="14" type="ORF">AACH11_10320</name>
</gene>
<feature type="domain" description="CMP/dCMP-type deaminase" evidence="13">
    <location>
        <begin position="27"/>
        <end position="154"/>
    </location>
</feature>
<keyword evidence="6 12" id="KW-0479">Metal-binding</keyword>
<dbReference type="PROSITE" id="PS51747">
    <property type="entry name" value="CYT_DCMP_DEAMINASES_2"/>
    <property type="match status" value="1"/>
</dbReference>
<dbReference type="PROSITE" id="PS00903">
    <property type="entry name" value="CYT_DCMP_DEAMINASES_1"/>
    <property type="match status" value="1"/>
</dbReference>
<dbReference type="PANTHER" id="PTHR11644">
    <property type="entry name" value="CYTIDINE DEAMINASE"/>
    <property type="match status" value="1"/>
</dbReference>
<evidence type="ECO:0000256" key="2">
    <source>
        <dbReference type="ARBA" id="ARBA00003949"/>
    </source>
</evidence>
<dbReference type="NCBIfam" id="NF004064">
    <property type="entry name" value="PRK05578.1"/>
    <property type="match status" value="1"/>
</dbReference>
<evidence type="ECO:0000256" key="8">
    <source>
        <dbReference type="ARBA" id="ARBA00022833"/>
    </source>
</evidence>
<evidence type="ECO:0000256" key="3">
    <source>
        <dbReference type="ARBA" id="ARBA00006576"/>
    </source>
</evidence>
<evidence type="ECO:0000256" key="4">
    <source>
        <dbReference type="ARBA" id="ARBA00012783"/>
    </source>
</evidence>
<dbReference type="InterPro" id="IPR002125">
    <property type="entry name" value="CMP_dCMP_dom"/>
</dbReference>
<reference evidence="14 15" key="1">
    <citation type="submission" date="2024-04" db="EMBL/GenBank/DDBJ databases">
        <title>Novel species of the genus Ideonella isolated from streams.</title>
        <authorList>
            <person name="Lu H."/>
        </authorList>
    </citation>
    <scope>NUCLEOTIDE SEQUENCE [LARGE SCALE GENOMIC DNA]</scope>
    <source>
        <strain evidence="14 15">BYS139W</strain>
    </source>
</reference>
<evidence type="ECO:0000256" key="1">
    <source>
        <dbReference type="ARBA" id="ARBA00001947"/>
    </source>
</evidence>